<dbReference type="EMBL" id="JAROYP010000002">
    <property type="protein sequence ID" value="MDH5160313.1"/>
    <property type="molecule type" value="Genomic_DNA"/>
</dbReference>
<dbReference type="GO" id="GO:0000150">
    <property type="term" value="F:DNA strand exchange activity"/>
    <property type="evidence" value="ECO:0007669"/>
    <property type="project" value="InterPro"/>
</dbReference>
<evidence type="ECO:0000313" key="5">
    <source>
        <dbReference type="Proteomes" id="UP001159179"/>
    </source>
</evidence>
<accession>A0AAW6SSN4</accession>
<feature type="domain" description="Resolvase/invertase-type recombinase catalytic" evidence="2">
    <location>
        <begin position="18"/>
        <end position="168"/>
    </location>
</feature>
<dbReference type="GO" id="GO:0003677">
    <property type="term" value="F:DNA binding"/>
    <property type="evidence" value="ECO:0007669"/>
    <property type="project" value="InterPro"/>
</dbReference>
<dbReference type="InterPro" id="IPR025827">
    <property type="entry name" value="Zn_ribbon_recom_dom"/>
</dbReference>
<evidence type="ECO:0000313" key="4">
    <source>
        <dbReference type="EMBL" id="MDH5160313.1"/>
    </source>
</evidence>
<feature type="domain" description="Recombinase" evidence="3">
    <location>
        <begin position="175"/>
        <end position="306"/>
    </location>
</feature>
<evidence type="ECO:0000256" key="1">
    <source>
        <dbReference type="SAM" id="Coils"/>
    </source>
</evidence>
<dbReference type="Pfam" id="PF13408">
    <property type="entry name" value="Zn_ribbon_recom"/>
    <property type="match status" value="1"/>
</dbReference>
<dbReference type="InterPro" id="IPR050639">
    <property type="entry name" value="SSR_resolvase"/>
</dbReference>
<organism evidence="4 5">
    <name type="scientific">Heyndrickxia oleronia</name>
    <dbReference type="NCBI Taxonomy" id="38875"/>
    <lineage>
        <taxon>Bacteria</taxon>
        <taxon>Bacillati</taxon>
        <taxon>Bacillota</taxon>
        <taxon>Bacilli</taxon>
        <taxon>Bacillales</taxon>
        <taxon>Bacillaceae</taxon>
        <taxon>Heyndrickxia</taxon>
    </lineage>
</organism>
<dbReference type="RefSeq" id="WP_280615981.1">
    <property type="nucleotide sequence ID" value="NZ_JAROYP010000002.1"/>
</dbReference>
<dbReference type="Pfam" id="PF07508">
    <property type="entry name" value="Recombinase"/>
    <property type="match status" value="1"/>
</dbReference>
<feature type="coiled-coil region" evidence="1">
    <location>
        <begin position="394"/>
        <end position="457"/>
    </location>
</feature>
<dbReference type="PANTHER" id="PTHR30461:SF23">
    <property type="entry name" value="DNA RECOMBINASE-RELATED"/>
    <property type="match status" value="1"/>
</dbReference>
<evidence type="ECO:0000259" key="3">
    <source>
        <dbReference type="PROSITE" id="PS51737"/>
    </source>
</evidence>
<sequence length="508" mass="59941">MLLNYNDDKTIIDYSEYPYLVYGRVSTEKDEQVSSIENQIDICRDWIEKNNYEWNEESIVLDNGISGTVLLDRAAMQLVLEKSRKREIKMVLFKSIHRLARDMKDALEIKEILLAHGVRLVTIEEGYDSLYEGKNDMKFEMFSMFAAQYPKTLSVSISGALAAKVRRGEHIGPIPFGYAIKDKKLMINEETAPTIRQIFRWYLHDGFGFKTITRLLNEEMIKGNVCKPRKKDKWQVTSVQRIIQNPTYAGIFVYNRYTTIKINGRKKQIQNPREKWLVYENHHPAIISKHEWESANSKEVTNKKTKISAWNEFRGLLKCSECGSNMVIVQSYRKKKDGTRTEWKYLKCSAYRRGGEHGCINHTPIRYEEFRNFVLKKILLKGRKVKVNFENNVHQQKQKEITSLKKQKTTVENMNNELIDLYLKDKLITKQEFQLKRKEYENEIKSLTDRIFLLNQEEEVKIDIESIQEAFKQLKKHDEDLHHAFSTLIDDIVVYPDGKLDFNYKFEL</sequence>
<dbReference type="AlphaFoldDB" id="A0AAW6SSN4"/>
<dbReference type="Proteomes" id="UP001159179">
    <property type="component" value="Unassembled WGS sequence"/>
</dbReference>
<name>A0AAW6SSN4_9BACI</name>
<dbReference type="SUPFAM" id="SSF53041">
    <property type="entry name" value="Resolvase-like"/>
    <property type="match status" value="1"/>
</dbReference>
<evidence type="ECO:0000259" key="2">
    <source>
        <dbReference type="PROSITE" id="PS51736"/>
    </source>
</evidence>
<dbReference type="Gene3D" id="3.40.50.1390">
    <property type="entry name" value="Resolvase, N-terminal catalytic domain"/>
    <property type="match status" value="1"/>
</dbReference>
<dbReference type="InterPro" id="IPR011109">
    <property type="entry name" value="DNA_bind_recombinase_dom"/>
</dbReference>
<dbReference type="InterPro" id="IPR038109">
    <property type="entry name" value="DNA_bind_recomb_sf"/>
</dbReference>
<keyword evidence="1" id="KW-0175">Coiled coil</keyword>
<dbReference type="Pfam" id="PF00239">
    <property type="entry name" value="Resolvase"/>
    <property type="match status" value="1"/>
</dbReference>
<gene>
    <name evidence="4" type="ORF">P5X88_05150</name>
</gene>
<dbReference type="Gene3D" id="3.90.1750.20">
    <property type="entry name" value="Putative Large Serine Recombinase, Chain B, Domain 2"/>
    <property type="match status" value="1"/>
</dbReference>
<reference evidence="4" key="1">
    <citation type="submission" date="2023-03" db="EMBL/GenBank/DDBJ databases">
        <title>Bacterial isolates from washroom surfaces on a university campus.</title>
        <authorList>
            <person name="Holman D.B."/>
            <person name="Gzyl K.E."/>
            <person name="Taheri A.E."/>
        </authorList>
    </citation>
    <scope>NUCLEOTIDE SEQUENCE</scope>
    <source>
        <strain evidence="4">RD03</strain>
    </source>
</reference>
<dbReference type="CDD" id="cd00338">
    <property type="entry name" value="Ser_Recombinase"/>
    <property type="match status" value="1"/>
</dbReference>
<proteinExistence type="predicted"/>
<dbReference type="PANTHER" id="PTHR30461">
    <property type="entry name" value="DNA-INVERTASE FROM LAMBDOID PROPHAGE"/>
    <property type="match status" value="1"/>
</dbReference>
<protein>
    <submittedName>
        <fullName evidence="4">Recombinase family protein</fullName>
    </submittedName>
</protein>
<dbReference type="PROSITE" id="PS51736">
    <property type="entry name" value="RECOMBINASES_3"/>
    <property type="match status" value="1"/>
</dbReference>
<dbReference type="InterPro" id="IPR006119">
    <property type="entry name" value="Resolv_N"/>
</dbReference>
<dbReference type="InterPro" id="IPR036162">
    <property type="entry name" value="Resolvase-like_N_sf"/>
</dbReference>
<dbReference type="SMART" id="SM00857">
    <property type="entry name" value="Resolvase"/>
    <property type="match status" value="1"/>
</dbReference>
<dbReference type="PROSITE" id="PS51737">
    <property type="entry name" value="RECOMBINASE_DNA_BIND"/>
    <property type="match status" value="1"/>
</dbReference>
<comment type="caution">
    <text evidence="4">The sequence shown here is derived from an EMBL/GenBank/DDBJ whole genome shotgun (WGS) entry which is preliminary data.</text>
</comment>